<keyword evidence="4" id="KW-1185">Reference proteome</keyword>
<dbReference type="Proteomes" id="UP000053923">
    <property type="component" value="Unassembled WGS sequence"/>
</dbReference>
<dbReference type="OrthoDB" id="3947600at2"/>
<gene>
    <name evidence="3" type="ORF">ADL12_04355</name>
</gene>
<evidence type="ECO:0000313" key="3">
    <source>
        <dbReference type="EMBL" id="KUL45144.1"/>
    </source>
</evidence>
<evidence type="ECO:0000256" key="1">
    <source>
        <dbReference type="SAM" id="SignalP"/>
    </source>
</evidence>
<dbReference type="AlphaFoldDB" id="A0A0X3VKK5"/>
<proteinExistence type="predicted"/>
<protein>
    <recommendedName>
        <fullName evidence="2">PepSY domain-containing protein</fullName>
    </recommendedName>
</protein>
<dbReference type="InterPro" id="IPR025711">
    <property type="entry name" value="PepSY"/>
</dbReference>
<dbReference type="EMBL" id="LLZG01000015">
    <property type="protein sequence ID" value="KUL45144.1"/>
    <property type="molecule type" value="Genomic_DNA"/>
</dbReference>
<accession>A0A0X3VKK5</accession>
<sequence>MARSRNGGGGGATRALRGGLALALAGAASATLLSSPSQAASGVNIGQRYNDGLDSRYSVTSFTSAANTMGYDTLGHTGGRSATNTFNDGAGAAVLGLFGHANAGIFQTDEGPTDPQDEILAAGTAADVVSPYANLRFVSEYFPYAEVDDMRLMVLAGCYTSLNGSWGNFNDAAVSRGVDSVISFSGLVYFPATSSGTSIGSTNYSGNYFWDRFGYHAKAGVTIGTALSRARTDLVAKEGSAGGWNNYVIQGAVSNPAGVRLKPAGSGEPLNSQPLATLPFTTFSQLTPTASTTTDGPDGAELTDVTTAQGVQYRQRQDGTVLDAVGTPSTDGEMTLSAAEARTAAQDFAQANVPGFGPDWRLVTDDTVSHIEGDAVRLLRWRTVADGRDAAREVTVELDRRTGAVVYFSAARGTADSAAFPVTAEQAEATARELTGDRTTAATAVADTWNAGRWTVTFDRGLTGWSEAHVPDVDRVEIDARTGEVLSRTTA</sequence>
<feature type="signal peptide" evidence="1">
    <location>
        <begin position="1"/>
        <end position="39"/>
    </location>
</feature>
<feature type="chain" id="PRO_5007055994" description="PepSY domain-containing protein" evidence="1">
    <location>
        <begin position="40"/>
        <end position="491"/>
    </location>
</feature>
<dbReference type="Pfam" id="PF03413">
    <property type="entry name" value="PepSY"/>
    <property type="match status" value="1"/>
</dbReference>
<dbReference type="RefSeq" id="WP_062698657.1">
    <property type="nucleotide sequence ID" value="NZ_LLZG01000015.1"/>
</dbReference>
<evidence type="ECO:0000259" key="2">
    <source>
        <dbReference type="Pfam" id="PF03413"/>
    </source>
</evidence>
<feature type="domain" description="PepSY" evidence="2">
    <location>
        <begin position="421"/>
        <end position="488"/>
    </location>
</feature>
<name>A0A0X3VKK5_9ACTN</name>
<reference evidence="4" key="1">
    <citation type="submission" date="2015-10" db="EMBL/GenBank/DDBJ databases">
        <authorList>
            <person name="Ju K.-S."/>
            <person name="Doroghazi J.R."/>
            <person name="Metcalf W.W."/>
        </authorList>
    </citation>
    <scope>NUCLEOTIDE SEQUENCE [LARGE SCALE GENOMIC DNA]</scope>
    <source>
        <strain evidence="4">NRRL 3151</strain>
    </source>
</reference>
<keyword evidence="1" id="KW-0732">Signal</keyword>
<organism evidence="3 4">
    <name type="scientific">Streptomyces regalis</name>
    <dbReference type="NCBI Taxonomy" id="68262"/>
    <lineage>
        <taxon>Bacteria</taxon>
        <taxon>Bacillati</taxon>
        <taxon>Actinomycetota</taxon>
        <taxon>Actinomycetes</taxon>
        <taxon>Kitasatosporales</taxon>
        <taxon>Streptomycetaceae</taxon>
        <taxon>Streptomyces</taxon>
    </lineage>
</organism>
<evidence type="ECO:0000313" key="4">
    <source>
        <dbReference type="Proteomes" id="UP000053923"/>
    </source>
</evidence>
<comment type="caution">
    <text evidence="3">The sequence shown here is derived from an EMBL/GenBank/DDBJ whole genome shotgun (WGS) entry which is preliminary data.</text>
</comment>